<name>A0AAE0FQU1_9CHLO</name>
<dbReference type="GO" id="GO:0035999">
    <property type="term" value="P:tetrahydrofolate interconversion"/>
    <property type="evidence" value="ECO:0007669"/>
    <property type="project" value="TreeGrafter"/>
</dbReference>
<dbReference type="Pfam" id="PF02882">
    <property type="entry name" value="THF_DHG_CYH_C"/>
    <property type="match status" value="1"/>
</dbReference>
<dbReference type="PRINTS" id="PR00085">
    <property type="entry name" value="THFDHDRGNASE"/>
</dbReference>
<gene>
    <name evidence="9" type="ORF">CYMTET_27142</name>
</gene>
<dbReference type="GO" id="GO:0005829">
    <property type="term" value="C:cytosol"/>
    <property type="evidence" value="ECO:0007669"/>
    <property type="project" value="TreeGrafter"/>
</dbReference>
<accession>A0AAE0FQU1</accession>
<keyword evidence="5" id="KW-0560">Oxidoreductase</keyword>
<dbReference type="InterPro" id="IPR020630">
    <property type="entry name" value="THF_DH/CycHdrlase_cat_dom"/>
</dbReference>
<organism evidence="9 10">
    <name type="scientific">Cymbomonas tetramitiformis</name>
    <dbReference type="NCBI Taxonomy" id="36881"/>
    <lineage>
        <taxon>Eukaryota</taxon>
        <taxon>Viridiplantae</taxon>
        <taxon>Chlorophyta</taxon>
        <taxon>Pyramimonadophyceae</taxon>
        <taxon>Pyramimonadales</taxon>
        <taxon>Pyramimonadaceae</taxon>
        <taxon>Cymbomonas</taxon>
    </lineage>
</organism>
<comment type="caution">
    <text evidence="9">The sequence shown here is derived from an EMBL/GenBank/DDBJ whole genome shotgun (WGS) entry which is preliminary data.</text>
</comment>
<evidence type="ECO:0000256" key="3">
    <source>
        <dbReference type="ARBA" id="ARBA00022801"/>
    </source>
</evidence>
<dbReference type="Gene3D" id="3.40.190.10">
    <property type="entry name" value="Periplasmic binding protein-like II"/>
    <property type="match status" value="2"/>
</dbReference>
<sequence length="812" mass="84467">MGSKLPWRILFQPDYVPSAQFAGLAVATSQKLFAEYGLDVVVQRPCLDGDEVQLVLDRQIAAYRASSVALPTTESTSALRTLSIGCSEPYVLAAGAAKGAPIRVFGAMLARSPFALLGHPCGPFAGGGDLAALPVGARIGAGKDTLGLVRHALRLAGQPAGAQELVAVERLEKVAMLASGELDAMQCYAHDEALALARLLGEDPARCLSAVVRLPGLDLGPAQALFAPASALALPARRAALRHFLEALAAGWRMARSNEALAVEAVARAREELGLPREEERERLAFAALTPYLPEDPGNLSVDPHRWAAACHSFRQVSLAEATGHADRVESGAPPGAELLDQLTMRDRGTKGFGVLDGLTAAERLKKETRAVAAEVTKRRHGRAPRLAVVRAAGAEGAHGPEEQAARLAAYGDPDSSWFDKRAAASLAGIKYQELIVEEGANVEAALAAVGRLNADPNVDAVLIELPLPASLSGHSAELFASIDPRKDVEGVHPVSAAARRGHLPGPGLKGAQPPVMPTCAAGVLALLDDAGVELEGKVATVLGRSRLHGIPVTEALAARGAVVVSADARAAAASTARAVGIADVVVALTGVPDVVPVEAIRPKAVVVVVGGEFSPGESNDLVLRPDIPHKASARAAMTPLPHGVGPTAVQLLLLHTAKLAAWCLDQELEAAQQWEKMCSVQSQNEGTSGLKPITDEQMAVRWSHLRSKGWELVSGASGSGSKVRVRQLRRTIPVASHAAGLHVAQAVARVASQSGHDPLEIAVLSPACGNFWVVITLGTHAAYSAETGELQGAATTLDAVLATQIDEAVHV</sequence>
<dbReference type="GO" id="GO:0004488">
    <property type="term" value="F:methylenetetrahydrofolate dehydrogenase (NADP+) activity"/>
    <property type="evidence" value="ECO:0007669"/>
    <property type="project" value="InterPro"/>
</dbReference>
<evidence type="ECO:0000313" key="9">
    <source>
        <dbReference type="EMBL" id="KAK3264087.1"/>
    </source>
</evidence>
<dbReference type="InterPro" id="IPR036291">
    <property type="entry name" value="NAD(P)-bd_dom_sf"/>
</dbReference>
<feature type="domain" description="Tetrahydrofolate dehydrogenase/cyclohydrolase catalytic" evidence="7">
    <location>
        <begin position="356"/>
        <end position="490"/>
    </location>
</feature>
<evidence type="ECO:0000256" key="6">
    <source>
        <dbReference type="ARBA" id="ARBA00023268"/>
    </source>
</evidence>
<dbReference type="InterPro" id="IPR046346">
    <property type="entry name" value="Aminoacid_DH-like_N_sf"/>
</dbReference>
<dbReference type="InterPro" id="IPR036428">
    <property type="entry name" value="PCD_sf"/>
</dbReference>
<comment type="pathway">
    <text evidence="1">One-carbon metabolism; tetrahydrofolate interconversion.</text>
</comment>
<dbReference type="Proteomes" id="UP001190700">
    <property type="component" value="Unassembled WGS sequence"/>
</dbReference>
<evidence type="ECO:0000259" key="7">
    <source>
        <dbReference type="Pfam" id="PF00763"/>
    </source>
</evidence>
<dbReference type="PANTHER" id="PTHR48099">
    <property type="entry name" value="C-1-TETRAHYDROFOLATE SYNTHASE, CYTOPLASMIC-RELATED"/>
    <property type="match status" value="1"/>
</dbReference>
<dbReference type="AlphaFoldDB" id="A0AAE0FQU1"/>
<keyword evidence="10" id="KW-1185">Reference proteome</keyword>
<dbReference type="InterPro" id="IPR000672">
    <property type="entry name" value="THF_DH/CycHdrlase"/>
</dbReference>
<dbReference type="EMBL" id="LGRX02014800">
    <property type="protein sequence ID" value="KAK3264087.1"/>
    <property type="molecule type" value="Genomic_DNA"/>
</dbReference>
<evidence type="ECO:0000256" key="5">
    <source>
        <dbReference type="ARBA" id="ARBA00023002"/>
    </source>
</evidence>
<evidence type="ECO:0000256" key="1">
    <source>
        <dbReference type="ARBA" id="ARBA00004777"/>
    </source>
</evidence>
<evidence type="ECO:0000259" key="8">
    <source>
        <dbReference type="Pfam" id="PF02882"/>
    </source>
</evidence>
<keyword evidence="4" id="KW-0521">NADP</keyword>
<reference evidence="9 10" key="1">
    <citation type="journal article" date="2015" name="Genome Biol. Evol.">
        <title>Comparative Genomics of a Bacterivorous Green Alga Reveals Evolutionary Causalities and Consequences of Phago-Mixotrophic Mode of Nutrition.</title>
        <authorList>
            <person name="Burns J.A."/>
            <person name="Paasch A."/>
            <person name="Narechania A."/>
            <person name="Kim E."/>
        </authorList>
    </citation>
    <scope>NUCLEOTIDE SEQUENCE [LARGE SCALE GENOMIC DNA]</scope>
    <source>
        <strain evidence="9 10">PLY_AMNH</strain>
    </source>
</reference>
<dbReference type="SUPFAM" id="SSF53850">
    <property type="entry name" value="Periplasmic binding protein-like II"/>
    <property type="match status" value="1"/>
</dbReference>
<dbReference type="Gene3D" id="3.30.1360.20">
    <property type="entry name" value="Transcriptional coactivator/pterin dehydratase"/>
    <property type="match status" value="1"/>
</dbReference>
<dbReference type="GO" id="GO:0004477">
    <property type="term" value="F:methenyltetrahydrofolate cyclohydrolase activity"/>
    <property type="evidence" value="ECO:0007669"/>
    <property type="project" value="TreeGrafter"/>
</dbReference>
<evidence type="ECO:0000256" key="4">
    <source>
        <dbReference type="ARBA" id="ARBA00022857"/>
    </source>
</evidence>
<evidence type="ECO:0000313" key="10">
    <source>
        <dbReference type="Proteomes" id="UP001190700"/>
    </source>
</evidence>
<dbReference type="SUPFAM" id="SSF53223">
    <property type="entry name" value="Aminoacid dehydrogenase-like, N-terminal domain"/>
    <property type="match status" value="1"/>
</dbReference>
<evidence type="ECO:0000256" key="2">
    <source>
        <dbReference type="ARBA" id="ARBA00022563"/>
    </source>
</evidence>
<keyword evidence="3" id="KW-0378">Hydrolase</keyword>
<dbReference type="InterPro" id="IPR020631">
    <property type="entry name" value="THF_DH/CycHdrlase_NAD-bd_dom"/>
</dbReference>
<feature type="domain" description="Tetrahydrofolate dehydrogenase/cyclohydrolase NAD(P)-binding" evidence="8">
    <location>
        <begin position="518"/>
        <end position="661"/>
    </location>
</feature>
<dbReference type="Pfam" id="PF00763">
    <property type="entry name" value="THF_DHG_CYH"/>
    <property type="match status" value="1"/>
</dbReference>
<dbReference type="SUPFAM" id="SSF51735">
    <property type="entry name" value="NAD(P)-binding Rossmann-fold domains"/>
    <property type="match status" value="1"/>
</dbReference>
<dbReference type="PANTHER" id="PTHR48099:SF5">
    <property type="entry name" value="C-1-TETRAHYDROFOLATE SYNTHASE, CYTOPLASMIC"/>
    <property type="match status" value="1"/>
</dbReference>
<dbReference type="Gene3D" id="3.40.50.10860">
    <property type="entry name" value="Leucine Dehydrogenase, chain A, domain 1"/>
    <property type="match status" value="1"/>
</dbReference>
<dbReference type="Gene3D" id="3.40.50.720">
    <property type="entry name" value="NAD(P)-binding Rossmann-like Domain"/>
    <property type="match status" value="1"/>
</dbReference>
<dbReference type="GO" id="GO:0008124">
    <property type="term" value="F:4-alpha-hydroxytetrahydrobiopterin dehydratase activity"/>
    <property type="evidence" value="ECO:0007669"/>
    <property type="project" value="InterPro"/>
</dbReference>
<protein>
    <submittedName>
        <fullName evidence="9">Uncharacterized protein</fullName>
    </submittedName>
</protein>
<keyword evidence="6" id="KW-0511">Multifunctional enzyme</keyword>
<dbReference type="GO" id="GO:0006729">
    <property type="term" value="P:tetrahydrobiopterin biosynthetic process"/>
    <property type="evidence" value="ECO:0007669"/>
    <property type="project" value="InterPro"/>
</dbReference>
<keyword evidence="2" id="KW-0554">One-carbon metabolism</keyword>
<proteinExistence type="predicted"/>